<evidence type="ECO:0000256" key="3">
    <source>
        <dbReference type="ARBA" id="ARBA00038502"/>
    </source>
</evidence>
<evidence type="ECO:0000256" key="2">
    <source>
        <dbReference type="ARBA" id="ARBA00023315"/>
    </source>
</evidence>
<dbReference type="PANTHER" id="PTHR43792:SF8">
    <property type="entry name" value="[RIBOSOMAL PROTEIN US5]-ALANINE N-ACETYLTRANSFERASE"/>
    <property type="match status" value="1"/>
</dbReference>
<evidence type="ECO:0000313" key="6">
    <source>
        <dbReference type="Proteomes" id="UP000800035"/>
    </source>
</evidence>
<dbReference type="InterPro" id="IPR000182">
    <property type="entry name" value="GNAT_dom"/>
</dbReference>
<dbReference type="Pfam" id="PF13302">
    <property type="entry name" value="Acetyltransf_3"/>
    <property type="match status" value="1"/>
</dbReference>
<dbReference type="SUPFAM" id="SSF55729">
    <property type="entry name" value="Acyl-CoA N-acyltransferases (Nat)"/>
    <property type="match status" value="1"/>
</dbReference>
<dbReference type="InterPro" id="IPR051531">
    <property type="entry name" value="N-acetyltransferase"/>
</dbReference>
<dbReference type="EMBL" id="ML976991">
    <property type="protein sequence ID" value="KAF1956708.1"/>
    <property type="molecule type" value="Genomic_DNA"/>
</dbReference>
<keyword evidence="6" id="KW-1185">Reference proteome</keyword>
<evidence type="ECO:0000259" key="4">
    <source>
        <dbReference type="PROSITE" id="PS51186"/>
    </source>
</evidence>
<keyword evidence="1 5" id="KW-0808">Transferase</keyword>
<evidence type="ECO:0000313" key="5">
    <source>
        <dbReference type="EMBL" id="KAF1956708.1"/>
    </source>
</evidence>
<dbReference type="PANTHER" id="PTHR43792">
    <property type="entry name" value="GNAT FAMILY, PUTATIVE (AFU_ORTHOLOGUE AFUA_3G00765)-RELATED-RELATED"/>
    <property type="match status" value="1"/>
</dbReference>
<name>A0A6A5TWA0_9PLEO</name>
<dbReference type="Proteomes" id="UP000800035">
    <property type="component" value="Unassembled WGS sequence"/>
</dbReference>
<organism evidence="5 6">
    <name type="scientific">Byssothecium circinans</name>
    <dbReference type="NCBI Taxonomy" id="147558"/>
    <lineage>
        <taxon>Eukaryota</taxon>
        <taxon>Fungi</taxon>
        <taxon>Dikarya</taxon>
        <taxon>Ascomycota</taxon>
        <taxon>Pezizomycotina</taxon>
        <taxon>Dothideomycetes</taxon>
        <taxon>Pleosporomycetidae</taxon>
        <taxon>Pleosporales</taxon>
        <taxon>Massarineae</taxon>
        <taxon>Massarinaceae</taxon>
        <taxon>Byssothecium</taxon>
    </lineage>
</organism>
<dbReference type="PROSITE" id="PS51186">
    <property type="entry name" value="GNAT"/>
    <property type="match status" value="1"/>
</dbReference>
<sequence>MTPQTTITATSPLPTPILTTPRLIIRAMHPQDAPSTHFAAAPASITKYMTLAFAYPYTLKHAEDWIAANLAPPFNHYFLCEKERADIVIGGIGLKPSSDVQSHVAEIGYWLGEPWQGKGIMREALEAFTEWCFVTRVHEPPAKEGGGKELTRLYAGVYSGNTGSMKCLEACGYRQEGVMKGHVEKHGVVYDMHCYGLVKSDWEEWRRKRGQS</sequence>
<comment type="similarity">
    <text evidence="3">Belongs to the acetyltransferase family. RimJ subfamily.</text>
</comment>
<proteinExistence type="inferred from homology"/>
<gene>
    <name evidence="5" type="ORF">CC80DRAFT_472358</name>
</gene>
<accession>A0A6A5TWA0</accession>
<evidence type="ECO:0000256" key="1">
    <source>
        <dbReference type="ARBA" id="ARBA00022679"/>
    </source>
</evidence>
<feature type="domain" description="N-acetyltransferase" evidence="4">
    <location>
        <begin position="23"/>
        <end position="195"/>
    </location>
</feature>
<dbReference type="GO" id="GO:0016747">
    <property type="term" value="F:acyltransferase activity, transferring groups other than amino-acyl groups"/>
    <property type="evidence" value="ECO:0007669"/>
    <property type="project" value="InterPro"/>
</dbReference>
<dbReference type="Gene3D" id="3.40.630.30">
    <property type="match status" value="1"/>
</dbReference>
<dbReference type="AlphaFoldDB" id="A0A6A5TWA0"/>
<reference evidence="5" key="1">
    <citation type="journal article" date="2020" name="Stud. Mycol.">
        <title>101 Dothideomycetes genomes: a test case for predicting lifestyles and emergence of pathogens.</title>
        <authorList>
            <person name="Haridas S."/>
            <person name="Albert R."/>
            <person name="Binder M."/>
            <person name="Bloem J."/>
            <person name="Labutti K."/>
            <person name="Salamov A."/>
            <person name="Andreopoulos B."/>
            <person name="Baker S."/>
            <person name="Barry K."/>
            <person name="Bills G."/>
            <person name="Bluhm B."/>
            <person name="Cannon C."/>
            <person name="Castanera R."/>
            <person name="Culley D."/>
            <person name="Daum C."/>
            <person name="Ezra D."/>
            <person name="Gonzalez J."/>
            <person name="Henrissat B."/>
            <person name="Kuo A."/>
            <person name="Liang C."/>
            <person name="Lipzen A."/>
            <person name="Lutzoni F."/>
            <person name="Magnuson J."/>
            <person name="Mondo S."/>
            <person name="Nolan M."/>
            <person name="Ohm R."/>
            <person name="Pangilinan J."/>
            <person name="Park H.-J."/>
            <person name="Ramirez L."/>
            <person name="Alfaro M."/>
            <person name="Sun H."/>
            <person name="Tritt A."/>
            <person name="Yoshinaga Y."/>
            <person name="Zwiers L.-H."/>
            <person name="Turgeon B."/>
            <person name="Goodwin S."/>
            <person name="Spatafora J."/>
            <person name="Crous P."/>
            <person name="Grigoriev I."/>
        </authorList>
    </citation>
    <scope>NUCLEOTIDE SEQUENCE</scope>
    <source>
        <strain evidence="5">CBS 675.92</strain>
    </source>
</reference>
<dbReference type="InterPro" id="IPR016181">
    <property type="entry name" value="Acyl_CoA_acyltransferase"/>
</dbReference>
<dbReference type="OrthoDB" id="630895at2759"/>
<protein>
    <submittedName>
        <fullName evidence="5">Acyl-CoA N-acyltransferase</fullName>
    </submittedName>
</protein>
<keyword evidence="2 5" id="KW-0012">Acyltransferase</keyword>